<feature type="transmembrane region" description="Helical" evidence="6">
    <location>
        <begin position="62"/>
        <end position="89"/>
    </location>
</feature>
<proteinExistence type="inferred from homology"/>
<accession>A0A1J5NQ98</accession>
<comment type="similarity">
    <text evidence="6">Belongs to the TVP38/TMEM64 family.</text>
</comment>
<evidence type="ECO:0000256" key="1">
    <source>
        <dbReference type="ARBA" id="ARBA00004651"/>
    </source>
</evidence>
<evidence type="ECO:0000259" key="7">
    <source>
        <dbReference type="Pfam" id="PF09335"/>
    </source>
</evidence>
<dbReference type="EMBL" id="MDDC01000003">
    <property type="protein sequence ID" value="OIQ60954.1"/>
    <property type="molecule type" value="Genomic_DNA"/>
</dbReference>
<gene>
    <name evidence="8" type="primary">ydjZ</name>
    <name evidence="8" type="ORF">MOTE_04830</name>
</gene>
<evidence type="ECO:0000256" key="2">
    <source>
        <dbReference type="ARBA" id="ARBA00022475"/>
    </source>
</evidence>
<evidence type="ECO:0000256" key="3">
    <source>
        <dbReference type="ARBA" id="ARBA00022692"/>
    </source>
</evidence>
<feature type="transmembrane region" description="Helical" evidence="6">
    <location>
        <begin position="7"/>
        <end position="24"/>
    </location>
</feature>
<sequence length="232" mass="25279">MDRRSRRLIQAGIPAVLVGAYIVIEPLQLLIRRLLLLFATVDVAAIKAYILSFGIWAPVISFLLMVFQSVLAPLPAFLITFANAALFGWVKGAALSWSSAMAEAALCFYIARFYGREVVERLTSKLALESVDDFFHKYGQYAVLIARLLPFISFDVVSYAAGLTSMGFWQFFLATGLGQLPATLVYSYAGDLLAGSVRNIVSGLLLLFAAGVLVALLKRIFKEKRAGAGGLN</sequence>
<evidence type="ECO:0000256" key="4">
    <source>
        <dbReference type="ARBA" id="ARBA00022989"/>
    </source>
</evidence>
<feature type="transmembrane region" description="Helical" evidence="6">
    <location>
        <begin position="30"/>
        <end position="50"/>
    </location>
</feature>
<evidence type="ECO:0000256" key="5">
    <source>
        <dbReference type="ARBA" id="ARBA00023136"/>
    </source>
</evidence>
<dbReference type="InterPro" id="IPR032816">
    <property type="entry name" value="VTT_dom"/>
</dbReference>
<dbReference type="InterPro" id="IPR015414">
    <property type="entry name" value="TMEM64"/>
</dbReference>
<feature type="domain" description="VTT" evidence="7">
    <location>
        <begin position="75"/>
        <end position="191"/>
    </location>
</feature>
<evidence type="ECO:0000256" key="6">
    <source>
        <dbReference type="RuleBase" id="RU366058"/>
    </source>
</evidence>
<protein>
    <recommendedName>
        <fullName evidence="6">TVP38/TMEM64 family membrane protein</fullName>
    </recommendedName>
</protein>
<comment type="subcellular location">
    <subcellularLocation>
        <location evidence="1 6">Cell membrane</location>
        <topology evidence="1 6">Multi-pass membrane protein</topology>
    </subcellularLocation>
</comment>
<dbReference type="Proteomes" id="UP000182811">
    <property type="component" value="Unassembled WGS sequence"/>
</dbReference>
<dbReference type="GO" id="GO:0005886">
    <property type="term" value="C:plasma membrane"/>
    <property type="evidence" value="ECO:0007669"/>
    <property type="project" value="UniProtKB-SubCell"/>
</dbReference>
<organism evidence="8 9">
    <name type="scientific">Neomoorella thermoacetica</name>
    <name type="common">Clostridium thermoaceticum</name>
    <dbReference type="NCBI Taxonomy" id="1525"/>
    <lineage>
        <taxon>Bacteria</taxon>
        <taxon>Bacillati</taxon>
        <taxon>Bacillota</taxon>
        <taxon>Clostridia</taxon>
        <taxon>Neomoorellales</taxon>
        <taxon>Neomoorellaceae</taxon>
        <taxon>Neomoorella</taxon>
    </lineage>
</organism>
<keyword evidence="2 6" id="KW-1003">Cell membrane</keyword>
<dbReference type="PANTHER" id="PTHR12677:SF59">
    <property type="entry name" value="GOLGI APPARATUS MEMBRANE PROTEIN TVP38-RELATED"/>
    <property type="match status" value="1"/>
</dbReference>
<keyword evidence="5 6" id="KW-0472">Membrane</keyword>
<comment type="caution">
    <text evidence="6">Lacks conserved residue(s) required for the propagation of feature annotation.</text>
</comment>
<feature type="transmembrane region" description="Helical" evidence="6">
    <location>
        <begin position="197"/>
        <end position="217"/>
    </location>
</feature>
<keyword evidence="4 6" id="KW-1133">Transmembrane helix</keyword>
<name>A0A1J5NQ98_NEOTH</name>
<reference evidence="8 9" key="1">
    <citation type="submission" date="2016-08" db="EMBL/GenBank/DDBJ databases">
        <title>Genome-based comparison of Moorella thermoacetic strains.</title>
        <authorList>
            <person name="Poehlein A."/>
            <person name="Bengelsdorf F.R."/>
            <person name="Esser C."/>
            <person name="Duerre P."/>
            <person name="Daniel R."/>
        </authorList>
    </citation>
    <scope>NUCLEOTIDE SEQUENCE [LARGE SCALE GENOMIC DNA]</scope>
    <source>
        <strain evidence="8 9">DSM 21394</strain>
    </source>
</reference>
<comment type="caution">
    <text evidence="8">The sequence shown here is derived from an EMBL/GenBank/DDBJ whole genome shotgun (WGS) entry which is preliminary data.</text>
</comment>
<dbReference type="Pfam" id="PF09335">
    <property type="entry name" value="VTT_dom"/>
    <property type="match status" value="1"/>
</dbReference>
<evidence type="ECO:0000313" key="8">
    <source>
        <dbReference type="EMBL" id="OIQ60954.1"/>
    </source>
</evidence>
<dbReference type="AlphaFoldDB" id="A0A1J5NQ98"/>
<keyword evidence="3 6" id="KW-0812">Transmembrane</keyword>
<dbReference type="OrthoDB" id="9812980at2"/>
<dbReference type="PANTHER" id="PTHR12677">
    <property type="entry name" value="GOLGI APPARATUS MEMBRANE PROTEIN TVP38-RELATED"/>
    <property type="match status" value="1"/>
</dbReference>
<evidence type="ECO:0000313" key="9">
    <source>
        <dbReference type="Proteomes" id="UP000182811"/>
    </source>
</evidence>